<dbReference type="InterPro" id="IPR041069">
    <property type="entry name" value="FeoB_Cyto"/>
</dbReference>
<evidence type="ECO:0000256" key="5">
    <source>
        <dbReference type="ARBA" id="ARBA00022496"/>
    </source>
</evidence>
<dbReference type="InterPro" id="IPR006073">
    <property type="entry name" value="GTP-bd"/>
</dbReference>
<dbReference type="InterPro" id="IPR005225">
    <property type="entry name" value="Small_GTP-bd"/>
</dbReference>
<evidence type="ECO:0000256" key="12">
    <source>
        <dbReference type="ARBA" id="ARBA00023136"/>
    </source>
</evidence>
<dbReference type="InterPro" id="IPR050860">
    <property type="entry name" value="FeoB_GTPase"/>
</dbReference>
<keyword evidence="7" id="KW-0547">Nucleotide-binding</keyword>
<dbReference type="EMBL" id="JAPQFJ010000001">
    <property type="protein sequence ID" value="MCY6957109.1"/>
    <property type="molecule type" value="Genomic_DNA"/>
</dbReference>
<keyword evidence="12 15" id="KW-0472">Membrane</keyword>
<dbReference type="Pfam" id="PF02421">
    <property type="entry name" value="FeoB_N"/>
    <property type="match status" value="1"/>
</dbReference>
<keyword evidence="8 15" id="KW-1133">Transmembrane helix</keyword>
<evidence type="ECO:0000256" key="10">
    <source>
        <dbReference type="ARBA" id="ARBA00023065"/>
    </source>
</evidence>
<gene>
    <name evidence="17" type="primary">feoB</name>
    <name evidence="17" type="ORF">OW729_00670</name>
</gene>
<sequence>MSTIALVGNPNCGKTTLFNALTGSRQHVGNWPGVTVEKKVGKLKYKDNEEEIVDLPGTYSLGAYSEDEVVARNFIIKDNPDVVINVVDATNIERNLYLTTQLLEMNANVVVALNMVDEAKNRKIEIDIDKLSAELGVPVIATVATKKQGIEELISKVLEYGKKGRNARVEIAYGSEIEKEISNLKASLEESAASIEYPAQWTAIKLLENDSYILNNIKEKGNVQKVLDKLSHSVKRLTESLGYEPEMAIVDKRYEFIGEVVQKSIKRSEKYEETLSDKIDRFVTNKFLGIPIFAFIMFCLYQATFVVGQFFADTLEEWFGVLGEKAGEAMANSGASEMLTSFVTDGLINGVGSVIVFLPIIMVMYLLIGVLEDSGYMARAAYVMDRLMRALGLHGKTFVSMIIGGGCNVPGIMATRTLESKKDRMIAILINPFVSCGARLPIYLVFIGAFFSAKGGLVLISLYVIGIIVALIAGKVLSKTLFKGESSYFIMELPPYRVPSVKNVLMLMWEKAGAFLKKAGTIIFAVVTLLWFLSVIPFGVEQYSEASVLGKIGGIIAPIFKPAGFGTWQAGVALFAGIIAKESVVATLGMVYAGVEEGAALTAAIQGAFTPLTAMAFMIMTLLYTPCAAALGAIRRETNSHKWAIFSAVYTFIIGWVAAVLVYQVGRLIGFQ</sequence>
<keyword evidence="9 15" id="KW-0408">Iron</keyword>
<dbReference type="Pfam" id="PF07664">
    <property type="entry name" value="FeoB_C"/>
    <property type="match status" value="1"/>
</dbReference>
<evidence type="ECO:0000256" key="9">
    <source>
        <dbReference type="ARBA" id="ARBA00023004"/>
    </source>
</evidence>
<keyword evidence="11 15" id="KW-0342">GTP-binding</keyword>
<feature type="transmembrane region" description="Helical" evidence="15">
    <location>
        <begin position="643"/>
        <end position="666"/>
    </location>
</feature>
<keyword evidence="6 15" id="KW-0812">Transmembrane</keyword>
<organism evidence="17 18">
    <name type="scientific">Clostridium brassicae</name>
    <dbReference type="NCBI Taxonomy" id="2999072"/>
    <lineage>
        <taxon>Bacteria</taxon>
        <taxon>Bacillati</taxon>
        <taxon>Bacillota</taxon>
        <taxon>Clostridia</taxon>
        <taxon>Eubacteriales</taxon>
        <taxon>Clostridiaceae</taxon>
        <taxon>Clostridium</taxon>
    </lineage>
</organism>
<dbReference type="Pfam" id="PF17910">
    <property type="entry name" value="FeoB_Cyto"/>
    <property type="match status" value="1"/>
</dbReference>
<dbReference type="PRINTS" id="PR00326">
    <property type="entry name" value="GTP1OBG"/>
</dbReference>
<feature type="transmembrane region" description="Helical" evidence="15">
    <location>
        <begin position="287"/>
        <end position="312"/>
    </location>
</feature>
<dbReference type="NCBIfam" id="TIGR00231">
    <property type="entry name" value="small_GTP"/>
    <property type="match status" value="1"/>
</dbReference>
<dbReference type="Gene3D" id="1.10.287.1770">
    <property type="match status" value="1"/>
</dbReference>
<keyword evidence="4" id="KW-1003">Cell membrane</keyword>
<feature type="transmembrane region" description="Helical" evidence="15">
    <location>
        <begin position="347"/>
        <end position="371"/>
    </location>
</feature>
<dbReference type="InterPro" id="IPR011640">
    <property type="entry name" value="Fe2_transport_prot_B_C"/>
</dbReference>
<comment type="caution">
    <text evidence="17">The sequence shown here is derived from an EMBL/GenBank/DDBJ whole genome shotgun (WGS) entry which is preliminary data.</text>
</comment>
<evidence type="ECO:0000259" key="16">
    <source>
        <dbReference type="PROSITE" id="PS51711"/>
    </source>
</evidence>
<feature type="transmembrane region" description="Helical" evidence="15">
    <location>
        <begin position="515"/>
        <end position="536"/>
    </location>
</feature>
<keyword evidence="18" id="KW-1185">Reference proteome</keyword>
<evidence type="ECO:0000256" key="13">
    <source>
        <dbReference type="ARBA" id="ARBA00031200"/>
    </source>
</evidence>
<dbReference type="Proteomes" id="UP001144612">
    <property type="component" value="Unassembled WGS sequence"/>
</dbReference>
<dbReference type="PANTHER" id="PTHR43185:SF1">
    <property type="entry name" value="FE(2+) TRANSPORTER FEOB"/>
    <property type="match status" value="1"/>
</dbReference>
<keyword evidence="10" id="KW-0406">Ion transport</keyword>
<keyword evidence="3 15" id="KW-0813">Transport</keyword>
<keyword evidence="5 15" id="KW-0410">Iron transport</keyword>
<dbReference type="PROSITE" id="PS51711">
    <property type="entry name" value="G_FEOB"/>
    <property type="match status" value="1"/>
</dbReference>
<dbReference type="Gene3D" id="3.40.50.300">
    <property type="entry name" value="P-loop containing nucleotide triphosphate hydrolases"/>
    <property type="match status" value="1"/>
</dbReference>
<dbReference type="InterPro" id="IPR011642">
    <property type="entry name" value="Gate_dom"/>
</dbReference>
<dbReference type="CDD" id="cd01879">
    <property type="entry name" value="FeoB"/>
    <property type="match status" value="1"/>
</dbReference>
<evidence type="ECO:0000256" key="14">
    <source>
        <dbReference type="NCBIfam" id="TIGR00437"/>
    </source>
</evidence>
<evidence type="ECO:0000256" key="11">
    <source>
        <dbReference type="ARBA" id="ARBA00023134"/>
    </source>
</evidence>
<feature type="transmembrane region" description="Helical" evidence="15">
    <location>
        <begin position="612"/>
        <end position="631"/>
    </location>
</feature>
<evidence type="ECO:0000256" key="3">
    <source>
        <dbReference type="ARBA" id="ARBA00022448"/>
    </source>
</evidence>
<dbReference type="NCBIfam" id="TIGR00437">
    <property type="entry name" value="feoB"/>
    <property type="match status" value="1"/>
</dbReference>
<comment type="function">
    <text evidence="1 15">Probable transporter of a GTP-driven Fe(2+) uptake system.</text>
</comment>
<dbReference type="SUPFAM" id="SSF52540">
    <property type="entry name" value="P-loop containing nucleoside triphosphate hydrolases"/>
    <property type="match status" value="1"/>
</dbReference>
<proteinExistence type="inferred from homology"/>
<dbReference type="PANTHER" id="PTHR43185">
    <property type="entry name" value="FERROUS IRON TRANSPORT PROTEIN B"/>
    <property type="match status" value="1"/>
</dbReference>
<evidence type="ECO:0000256" key="2">
    <source>
        <dbReference type="ARBA" id="ARBA00004651"/>
    </source>
</evidence>
<feature type="domain" description="FeoB-type G" evidence="16">
    <location>
        <begin position="1"/>
        <end position="163"/>
    </location>
</feature>
<evidence type="ECO:0000313" key="18">
    <source>
        <dbReference type="Proteomes" id="UP001144612"/>
    </source>
</evidence>
<evidence type="ECO:0000313" key="17">
    <source>
        <dbReference type="EMBL" id="MCY6957109.1"/>
    </source>
</evidence>
<evidence type="ECO:0000256" key="6">
    <source>
        <dbReference type="ARBA" id="ARBA00022692"/>
    </source>
</evidence>
<dbReference type="InterPro" id="IPR030389">
    <property type="entry name" value="G_FEOB_dom"/>
</dbReference>
<dbReference type="InterPro" id="IPR027417">
    <property type="entry name" value="P-loop_NTPase"/>
</dbReference>
<feature type="transmembrane region" description="Helical" evidence="15">
    <location>
        <begin position="426"/>
        <end position="451"/>
    </location>
</feature>
<protein>
    <recommendedName>
        <fullName evidence="13 14">Ferrous iron transport protein B</fullName>
    </recommendedName>
</protein>
<feature type="transmembrane region" description="Helical" evidence="15">
    <location>
        <begin position="457"/>
        <end position="477"/>
    </location>
</feature>
<evidence type="ECO:0000256" key="1">
    <source>
        <dbReference type="ARBA" id="ARBA00003926"/>
    </source>
</evidence>
<evidence type="ECO:0000256" key="15">
    <source>
        <dbReference type="RuleBase" id="RU362098"/>
    </source>
</evidence>
<dbReference type="RefSeq" id="WP_268059468.1">
    <property type="nucleotide sequence ID" value="NZ_JAPQFJ010000001.1"/>
</dbReference>
<name>A0ABT4D7U6_9CLOT</name>
<reference evidence="17" key="1">
    <citation type="submission" date="2022-12" db="EMBL/GenBank/DDBJ databases">
        <title>Clostridium sp. nov., isolated from industrial wastewater.</title>
        <authorList>
            <person name="Jiayan W."/>
        </authorList>
    </citation>
    <scope>NUCLEOTIDE SEQUENCE</scope>
    <source>
        <strain evidence="17">ZC22-4</strain>
    </source>
</reference>
<comment type="subcellular location">
    <subcellularLocation>
        <location evidence="2 15">Cell membrane</location>
        <topology evidence="2 15">Multi-pass membrane protein</topology>
    </subcellularLocation>
</comment>
<comment type="similarity">
    <text evidence="15">Belongs to the TRAFAC class TrmE-Era-EngA-EngB-Septin-like GTPase superfamily. FeoB GTPase (TC 9.A.8) family.</text>
</comment>
<accession>A0ABT4D7U6</accession>
<evidence type="ECO:0000256" key="7">
    <source>
        <dbReference type="ARBA" id="ARBA00022741"/>
    </source>
</evidence>
<evidence type="ECO:0000256" key="4">
    <source>
        <dbReference type="ARBA" id="ARBA00022475"/>
    </source>
</evidence>
<dbReference type="InterPro" id="IPR003373">
    <property type="entry name" value="Fe2_transport_prot-B"/>
</dbReference>
<evidence type="ECO:0000256" key="8">
    <source>
        <dbReference type="ARBA" id="ARBA00022989"/>
    </source>
</evidence>
<dbReference type="Pfam" id="PF07670">
    <property type="entry name" value="Gate"/>
    <property type="match status" value="2"/>
</dbReference>
<feature type="transmembrane region" description="Helical" evidence="15">
    <location>
        <begin position="572"/>
        <end position="592"/>
    </location>
</feature>